<dbReference type="EMBL" id="MU151079">
    <property type="protein sequence ID" value="KAF9451826.1"/>
    <property type="molecule type" value="Genomic_DNA"/>
</dbReference>
<reference evidence="10" key="1">
    <citation type="submission" date="2020-11" db="EMBL/GenBank/DDBJ databases">
        <authorList>
            <consortium name="DOE Joint Genome Institute"/>
            <person name="Ahrendt S."/>
            <person name="Riley R."/>
            <person name="Andreopoulos W."/>
            <person name="Labutti K."/>
            <person name="Pangilinan J."/>
            <person name="Ruiz-Duenas F.J."/>
            <person name="Barrasa J.M."/>
            <person name="Sanchez-Garcia M."/>
            <person name="Camarero S."/>
            <person name="Miyauchi S."/>
            <person name="Serrano A."/>
            <person name="Linde D."/>
            <person name="Babiker R."/>
            <person name="Drula E."/>
            <person name="Ayuso-Fernandez I."/>
            <person name="Pacheco R."/>
            <person name="Padilla G."/>
            <person name="Ferreira P."/>
            <person name="Barriuso J."/>
            <person name="Kellner H."/>
            <person name="Castanera R."/>
            <person name="Alfaro M."/>
            <person name="Ramirez L."/>
            <person name="Pisabarro A.G."/>
            <person name="Kuo A."/>
            <person name="Tritt A."/>
            <person name="Lipzen A."/>
            <person name="He G."/>
            <person name="Yan M."/>
            <person name="Ng V."/>
            <person name="Cullen D."/>
            <person name="Martin F."/>
            <person name="Rosso M.-N."/>
            <person name="Henrissat B."/>
            <person name="Hibbett D."/>
            <person name="Martinez A.T."/>
            <person name="Grigoriev I.V."/>
        </authorList>
    </citation>
    <scope>NUCLEOTIDE SEQUENCE</scope>
    <source>
        <strain evidence="10">MF-IS2</strain>
    </source>
</reference>
<feature type="transmembrane region" description="Helical" evidence="8">
    <location>
        <begin position="86"/>
        <end position="109"/>
    </location>
</feature>
<evidence type="ECO:0000256" key="4">
    <source>
        <dbReference type="ARBA" id="ARBA00022596"/>
    </source>
</evidence>
<evidence type="ECO:0000256" key="7">
    <source>
        <dbReference type="ARBA" id="ARBA00023136"/>
    </source>
</evidence>
<evidence type="ECO:0000256" key="6">
    <source>
        <dbReference type="ARBA" id="ARBA00022989"/>
    </source>
</evidence>
<dbReference type="PANTHER" id="PTHR31611">
    <property type="entry name" value="HIGH-AFFINITY NICKEL TRANSPORT PROTEIN NIC1"/>
    <property type="match status" value="1"/>
</dbReference>
<keyword evidence="4" id="KW-0533">Nickel</keyword>
<evidence type="ECO:0000256" key="3">
    <source>
        <dbReference type="ARBA" id="ARBA00022448"/>
    </source>
</evidence>
<sequence length="420" mass="46229">MAFMSRSRLTIFGRSVVLVLCEVLANAICWAVAGILFRDRTTRNNLGLALLSWTLGLRHGVLPLTDFLSAIDNATRTLINTGRLPITCGLFFSLGHSTIVIVVTVAIAISTDIYNRINGVGEVGSIVGAAVSGSFLFIVGLANSFILWRILRQRRRDRQRAKRIKRGEVVENEPTRQPGQDSMLMMRILGPIVTFVNRPWKMYPVGVLFGLESEGHSIPSSHVIILPLLFTAGMTLVDSLDSILMLYSYAGLLENPSRWRIIENKDMPTVLEEEETNRQTRSQPEEKDDTHDPEKTSGEPQAQVPEERIETETKAKMNVMSGLSIILTLMSIMVAFAISLITIMSLIGAHCSQCVAAAEAENGGGLAGAWWRGWADAGEHSGFIGVGIVGAVFILVAGWYASRWIARRLRQRRAARVAAQ</sequence>
<protein>
    <recommendedName>
        <fullName evidence="8">Nickel/cobalt efflux system</fullName>
    </recommendedName>
</protein>
<feature type="transmembrane region" description="Helical" evidence="8">
    <location>
        <begin position="12"/>
        <end position="37"/>
    </location>
</feature>
<gene>
    <name evidence="10" type="ORF">P691DRAFT_834142</name>
</gene>
<evidence type="ECO:0000256" key="5">
    <source>
        <dbReference type="ARBA" id="ARBA00022692"/>
    </source>
</evidence>
<evidence type="ECO:0000256" key="1">
    <source>
        <dbReference type="ARBA" id="ARBA00004127"/>
    </source>
</evidence>
<evidence type="ECO:0000256" key="2">
    <source>
        <dbReference type="ARBA" id="ARBA00010892"/>
    </source>
</evidence>
<feature type="transmembrane region" description="Helical" evidence="8">
    <location>
        <begin position="129"/>
        <end position="151"/>
    </location>
</feature>
<dbReference type="InterPro" id="IPR011541">
    <property type="entry name" value="Ni/Co_transpt_high_affinity"/>
</dbReference>
<dbReference type="Pfam" id="PF03824">
    <property type="entry name" value="NicO"/>
    <property type="match status" value="1"/>
</dbReference>
<evidence type="ECO:0000256" key="9">
    <source>
        <dbReference type="SAM" id="MobiDB-lite"/>
    </source>
</evidence>
<dbReference type="GO" id="GO:0015099">
    <property type="term" value="F:nickel cation transmembrane transporter activity"/>
    <property type="evidence" value="ECO:0007669"/>
    <property type="project" value="UniProtKB-UniRule"/>
</dbReference>
<comment type="similarity">
    <text evidence="2 8">Belongs to the NiCoT transporter (TC 2.A.52) family.</text>
</comment>
<proteinExistence type="inferred from homology"/>
<dbReference type="OrthoDB" id="5197598at2759"/>
<name>A0A9P5XLD3_9AGAR</name>
<dbReference type="GO" id="GO:0012505">
    <property type="term" value="C:endomembrane system"/>
    <property type="evidence" value="ECO:0007669"/>
    <property type="project" value="UniProtKB-SubCell"/>
</dbReference>
<comment type="caution">
    <text evidence="10">The sequence shown here is derived from an EMBL/GenBank/DDBJ whole genome shotgun (WGS) entry which is preliminary data.</text>
</comment>
<dbReference type="GO" id="GO:0005886">
    <property type="term" value="C:plasma membrane"/>
    <property type="evidence" value="ECO:0007669"/>
    <property type="project" value="UniProtKB-SubCell"/>
</dbReference>
<organism evidence="10 11">
    <name type="scientific">Macrolepiota fuliginosa MF-IS2</name>
    <dbReference type="NCBI Taxonomy" id="1400762"/>
    <lineage>
        <taxon>Eukaryota</taxon>
        <taxon>Fungi</taxon>
        <taxon>Dikarya</taxon>
        <taxon>Basidiomycota</taxon>
        <taxon>Agaricomycotina</taxon>
        <taxon>Agaricomycetes</taxon>
        <taxon>Agaricomycetidae</taxon>
        <taxon>Agaricales</taxon>
        <taxon>Agaricineae</taxon>
        <taxon>Agaricaceae</taxon>
        <taxon>Macrolepiota</taxon>
    </lineage>
</organism>
<keyword evidence="11" id="KW-1185">Reference proteome</keyword>
<keyword evidence="5 8" id="KW-0812">Transmembrane</keyword>
<dbReference type="InterPro" id="IPR004688">
    <property type="entry name" value="Ni/Co_transpt"/>
</dbReference>
<dbReference type="AlphaFoldDB" id="A0A9P5XLD3"/>
<keyword evidence="3 8" id="KW-0813">Transport</keyword>
<accession>A0A9P5XLD3</accession>
<dbReference type="PANTHER" id="PTHR31611:SF0">
    <property type="entry name" value="HIGH-AFFINITY NICKEL TRANSPORT PROTEIN NIC1"/>
    <property type="match status" value="1"/>
</dbReference>
<keyword evidence="6 8" id="KW-1133">Transmembrane helix</keyword>
<dbReference type="Proteomes" id="UP000807342">
    <property type="component" value="Unassembled WGS sequence"/>
</dbReference>
<feature type="transmembrane region" description="Helical" evidence="8">
    <location>
        <begin position="382"/>
        <end position="402"/>
    </location>
</feature>
<evidence type="ECO:0000313" key="10">
    <source>
        <dbReference type="EMBL" id="KAF9451826.1"/>
    </source>
</evidence>
<feature type="transmembrane region" description="Helical" evidence="8">
    <location>
        <begin position="323"/>
        <end position="347"/>
    </location>
</feature>
<keyword evidence="7 8" id="KW-0472">Membrane</keyword>
<evidence type="ECO:0000313" key="11">
    <source>
        <dbReference type="Proteomes" id="UP000807342"/>
    </source>
</evidence>
<evidence type="ECO:0000256" key="8">
    <source>
        <dbReference type="RuleBase" id="RU362101"/>
    </source>
</evidence>
<comment type="subcellular location">
    <subcellularLocation>
        <location evidence="8">Cell membrane</location>
        <topology evidence="8">Multi-pass membrane protein</topology>
    </subcellularLocation>
    <subcellularLocation>
        <location evidence="1">Endomembrane system</location>
        <topology evidence="1">Multi-pass membrane protein</topology>
    </subcellularLocation>
</comment>
<feature type="compositionally biased region" description="Basic and acidic residues" evidence="9">
    <location>
        <begin position="283"/>
        <end position="297"/>
    </location>
</feature>
<feature type="region of interest" description="Disordered" evidence="9">
    <location>
        <begin position="270"/>
        <end position="308"/>
    </location>
</feature>